<gene>
    <name evidence="2" type="ORF">B0T18DRAFT_432965</name>
</gene>
<reference evidence="2" key="1">
    <citation type="submission" date="2023-06" db="EMBL/GenBank/DDBJ databases">
        <title>Genome-scale phylogeny and comparative genomics of the fungal order Sordariales.</title>
        <authorList>
            <consortium name="Lawrence Berkeley National Laboratory"/>
            <person name="Hensen N."/>
            <person name="Bonometti L."/>
            <person name="Westerberg I."/>
            <person name="Brannstrom I.O."/>
            <person name="Guillou S."/>
            <person name="Cros-Aarteil S."/>
            <person name="Calhoun S."/>
            <person name="Haridas S."/>
            <person name="Kuo A."/>
            <person name="Mondo S."/>
            <person name="Pangilinan J."/>
            <person name="Riley R."/>
            <person name="LaButti K."/>
            <person name="Andreopoulos B."/>
            <person name="Lipzen A."/>
            <person name="Chen C."/>
            <person name="Yanf M."/>
            <person name="Daum C."/>
            <person name="Ng V."/>
            <person name="Clum A."/>
            <person name="Steindorff A."/>
            <person name="Ohm R."/>
            <person name="Martin F."/>
            <person name="Silar P."/>
            <person name="Natvig D."/>
            <person name="Lalanne C."/>
            <person name="Gautier V."/>
            <person name="Ament-velasquez S.L."/>
            <person name="Kruys A."/>
            <person name="Hutchinson M.I."/>
            <person name="Powell A.J."/>
            <person name="Barry K."/>
            <person name="Miller A.N."/>
            <person name="Grigoriev I.V."/>
            <person name="Debuchy R."/>
            <person name="Gladieux P."/>
            <person name="Thoren M.H."/>
            <person name="Johannesson H."/>
        </authorList>
    </citation>
    <scope>NUCLEOTIDE SEQUENCE</scope>
    <source>
        <strain evidence="2">SMH3187-1</strain>
    </source>
</reference>
<feature type="transmembrane region" description="Helical" evidence="1">
    <location>
        <begin position="66"/>
        <end position="88"/>
    </location>
</feature>
<protein>
    <submittedName>
        <fullName evidence="2">Uncharacterized protein</fullName>
    </submittedName>
</protein>
<keyword evidence="1" id="KW-1133">Transmembrane helix</keyword>
<dbReference type="AlphaFoldDB" id="A0AA40BPN4"/>
<keyword evidence="1" id="KW-0812">Transmembrane</keyword>
<dbReference type="EMBL" id="JAUKUD010000007">
    <property type="protein sequence ID" value="KAK0738100.1"/>
    <property type="molecule type" value="Genomic_DNA"/>
</dbReference>
<evidence type="ECO:0000313" key="3">
    <source>
        <dbReference type="Proteomes" id="UP001172155"/>
    </source>
</evidence>
<keyword evidence="3" id="KW-1185">Reference proteome</keyword>
<accession>A0AA40BPN4</accession>
<feature type="transmembrane region" description="Helical" evidence="1">
    <location>
        <begin position="100"/>
        <end position="121"/>
    </location>
</feature>
<organism evidence="2 3">
    <name type="scientific">Schizothecium vesticola</name>
    <dbReference type="NCBI Taxonomy" id="314040"/>
    <lineage>
        <taxon>Eukaryota</taxon>
        <taxon>Fungi</taxon>
        <taxon>Dikarya</taxon>
        <taxon>Ascomycota</taxon>
        <taxon>Pezizomycotina</taxon>
        <taxon>Sordariomycetes</taxon>
        <taxon>Sordariomycetidae</taxon>
        <taxon>Sordariales</taxon>
        <taxon>Schizotheciaceae</taxon>
        <taxon>Schizothecium</taxon>
    </lineage>
</organism>
<name>A0AA40BPN4_9PEZI</name>
<sequence>MTGPYVRKESSPFLKRVLIPFWVLRLLVLVIGLGIYAFTLAVIITYSDDLEDYERRYNTTLGIGSAKALLGVILALLLICFGLEITCIVKRGRRTLSPKFFLIVNVVQTIFVLVLFILAMVGTPAAGGVAVSVVILLFFLGFLIYASVIFHRFRKGGLRADVEHVHQPVPMANY</sequence>
<comment type="caution">
    <text evidence="2">The sequence shown here is derived from an EMBL/GenBank/DDBJ whole genome shotgun (WGS) entry which is preliminary data.</text>
</comment>
<evidence type="ECO:0000256" key="1">
    <source>
        <dbReference type="SAM" id="Phobius"/>
    </source>
</evidence>
<keyword evidence="1" id="KW-0472">Membrane</keyword>
<evidence type="ECO:0000313" key="2">
    <source>
        <dbReference type="EMBL" id="KAK0738100.1"/>
    </source>
</evidence>
<proteinExistence type="predicted"/>
<feature type="transmembrane region" description="Helical" evidence="1">
    <location>
        <begin position="127"/>
        <end position="150"/>
    </location>
</feature>
<dbReference type="Proteomes" id="UP001172155">
    <property type="component" value="Unassembled WGS sequence"/>
</dbReference>
<feature type="transmembrane region" description="Helical" evidence="1">
    <location>
        <begin position="21"/>
        <end position="46"/>
    </location>
</feature>